<feature type="compositionally biased region" description="Basic and acidic residues" evidence="1">
    <location>
        <begin position="246"/>
        <end position="273"/>
    </location>
</feature>
<feature type="compositionally biased region" description="Basic residues" evidence="1">
    <location>
        <begin position="1"/>
        <end position="11"/>
    </location>
</feature>
<feature type="compositionally biased region" description="Pro residues" evidence="1">
    <location>
        <begin position="42"/>
        <end position="52"/>
    </location>
</feature>
<comment type="caution">
    <text evidence="2">The sequence shown here is derived from an EMBL/GenBank/DDBJ whole genome shotgun (WGS) entry which is preliminary data.</text>
</comment>
<sequence>MPPQRRSKRARSAQGRLQVGPYNRRTSPEPPVTTIRARQVNPSPPAPLPSILPAPTLEGCPANPPAPSRDADMSNEGPIPSRMPWDVRLFVREQRLNFNREHAAAGGTPLSSTPFLLSDEREASPMGSRDSRQRASSLPREIEHRLRRVRKGGVTKKAEAKSSKAKKTKKAKASRGNGTRPSRRAASQMTAEAPTSHAPSVPSVPSNPATDGNRAGDVAPSPHTGRLARPMWLERLGEITMQRTLRSSETKENKEPRQRGTRDEAIRVRDQVRRAARPPPPGLNGQEAGGEGGPRAGNGLPDAPPVRLGRDNADRGRSMARGNDPVEVAPTVPPPRPLIPRHESELPRDAVLLTGANARAEMAFRRDVVRLNRASDRNFRRVQEQQPPQPAPHQYVHRPRQGLSEIPMNVLNNGPVQVRGRQVAQGTATIHQPQEGGRRHRELLRRVLFE</sequence>
<dbReference type="EMBL" id="JAVHNQ010000010">
    <property type="protein sequence ID" value="KAK6338106.1"/>
    <property type="molecule type" value="Genomic_DNA"/>
</dbReference>
<accession>A0AAV9UD15</accession>
<feature type="region of interest" description="Disordered" evidence="1">
    <location>
        <begin position="100"/>
        <end position="342"/>
    </location>
</feature>
<evidence type="ECO:0000313" key="3">
    <source>
        <dbReference type="Proteomes" id="UP001375240"/>
    </source>
</evidence>
<feature type="region of interest" description="Disordered" evidence="1">
    <location>
        <begin position="1"/>
        <end position="82"/>
    </location>
</feature>
<evidence type="ECO:0000313" key="2">
    <source>
        <dbReference type="EMBL" id="KAK6338106.1"/>
    </source>
</evidence>
<name>A0AAV9UD15_9PEZI</name>
<reference evidence="2 3" key="1">
    <citation type="submission" date="2019-10" db="EMBL/GenBank/DDBJ databases">
        <authorList>
            <person name="Palmer J.M."/>
        </authorList>
    </citation>
    <scope>NUCLEOTIDE SEQUENCE [LARGE SCALE GENOMIC DNA]</scope>
    <source>
        <strain evidence="2 3">TWF696</strain>
    </source>
</reference>
<evidence type="ECO:0000256" key="1">
    <source>
        <dbReference type="SAM" id="MobiDB-lite"/>
    </source>
</evidence>
<feature type="compositionally biased region" description="Gly residues" evidence="1">
    <location>
        <begin position="287"/>
        <end position="296"/>
    </location>
</feature>
<keyword evidence="3" id="KW-1185">Reference proteome</keyword>
<dbReference type="Proteomes" id="UP001375240">
    <property type="component" value="Unassembled WGS sequence"/>
</dbReference>
<dbReference type="AlphaFoldDB" id="A0AAV9UD15"/>
<gene>
    <name evidence="2" type="ORF">TWF696_001577</name>
</gene>
<feature type="compositionally biased region" description="Basic residues" evidence="1">
    <location>
        <begin position="163"/>
        <end position="173"/>
    </location>
</feature>
<proteinExistence type="predicted"/>
<feature type="compositionally biased region" description="Polar residues" evidence="1">
    <location>
        <begin position="176"/>
        <end position="190"/>
    </location>
</feature>
<feature type="compositionally biased region" description="Basic and acidic residues" evidence="1">
    <location>
        <begin position="308"/>
        <end position="317"/>
    </location>
</feature>
<organism evidence="2 3">
    <name type="scientific">Orbilia brochopaga</name>
    <dbReference type="NCBI Taxonomy" id="3140254"/>
    <lineage>
        <taxon>Eukaryota</taxon>
        <taxon>Fungi</taxon>
        <taxon>Dikarya</taxon>
        <taxon>Ascomycota</taxon>
        <taxon>Pezizomycotina</taxon>
        <taxon>Orbiliomycetes</taxon>
        <taxon>Orbiliales</taxon>
        <taxon>Orbiliaceae</taxon>
        <taxon>Orbilia</taxon>
    </lineage>
</organism>
<feature type="compositionally biased region" description="Basic residues" evidence="1">
    <location>
        <begin position="145"/>
        <end position="154"/>
    </location>
</feature>
<feature type="compositionally biased region" description="Basic and acidic residues" evidence="1">
    <location>
        <begin position="118"/>
        <end position="133"/>
    </location>
</feature>
<protein>
    <submittedName>
        <fullName evidence="2">Uncharacterized protein</fullName>
    </submittedName>
</protein>
<feature type="compositionally biased region" description="Low complexity" evidence="1">
    <location>
        <begin position="193"/>
        <end position="210"/>
    </location>
</feature>